<name>A0A811BMA4_9VIRU</name>
<evidence type="ECO:0000313" key="4">
    <source>
        <dbReference type="Proteomes" id="UP001253637"/>
    </source>
</evidence>
<feature type="region of interest" description="Disordered" evidence="1">
    <location>
        <begin position="197"/>
        <end position="222"/>
    </location>
</feature>
<feature type="compositionally biased region" description="Basic and acidic residues" evidence="1">
    <location>
        <begin position="213"/>
        <end position="222"/>
    </location>
</feature>
<feature type="compositionally biased region" description="Low complexity" evidence="1">
    <location>
        <begin position="197"/>
        <end position="212"/>
    </location>
</feature>
<evidence type="ECO:0000256" key="1">
    <source>
        <dbReference type="SAM" id="MobiDB-lite"/>
    </source>
</evidence>
<protein>
    <submittedName>
        <fullName evidence="3">Uncharacterized protein</fullName>
    </submittedName>
</protein>
<keyword evidence="2" id="KW-1133">Transmembrane helix</keyword>
<evidence type="ECO:0000313" key="3">
    <source>
        <dbReference type="EMBL" id="BCU03159.1"/>
    </source>
</evidence>
<keyword evidence="2" id="KW-0812">Transmembrane</keyword>
<dbReference type="Proteomes" id="UP001253637">
    <property type="component" value="Segment"/>
</dbReference>
<evidence type="ECO:0000256" key="2">
    <source>
        <dbReference type="SAM" id="Phobius"/>
    </source>
</evidence>
<organism evidence="3 4">
    <name type="scientific">Pandoravirus japonicus</name>
    <dbReference type="NCBI Taxonomy" id="2823154"/>
    <lineage>
        <taxon>Viruses</taxon>
        <taxon>Pandoravirus</taxon>
    </lineage>
</organism>
<accession>A0A811BMA4</accession>
<feature type="transmembrane region" description="Helical" evidence="2">
    <location>
        <begin position="110"/>
        <end position="131"/>
    </location>
</feature>
<dbReference type="EMBL" id="LC625835">
    <property type="protein sequence ID" value="BCU03159.1"/>
    <property type="molecule type" value="Genomic_DNA"/>
</dbReference>
<reference evidence="3" key="1">
    <citation type="submission" date="2021-04" db="EMBL/GenBank/DDBJ databases">
        <title>Draft Genome Sequence of Pandoravirus japonicus, Isolated from the Sabaishi River of Niigata, Japan.</title>
        <authorList>
            <person name="Hosokawa N."/>
            <person name="Takahashi H."/>
            <person name="Aoki K."/>
            <person name="Takemura M."/>
        </authorList>
    </citation>
    <scope>NUCLEOTIDE SEQUENCE</scope>
</reference>
<proteinExistence type="predicted"/>
<sequence>MDIDRLLGLSSANNALTNETVGGVDGGATSASNVATHDGTGDTIADCDACEPTVATDQNKANTAAREAGHALAATGKRGDVGGTCASSSARVPATKAVASKRPWIDAACLVRQILIVIVAFVISVIVVSVMRPQPPLAKGPGGSDPLPLSVDHPGRVASTLSSSTAPCPSIRDEHGRYSRAARSAITACTSLPRHAAAGAGTRHTGAQAHGAVDTDRSHPGDLGRHRVGFSSVTSPSRTAGVAIATSFFFLSHLASSLHDVIINSHNA</sequence>
<keyword evidence="2" id="KW-0472">Membrane</keyword>